<gene>
    <name evidence="4" type="ORF">CfE428DRAFT_6615</name>
</gene>
<feature type="domain" description="NADH:flavin oxidoreductase/NADH oxidase N-terminal" evidence="3">
    <location>
        <begin position="60"/>
        <end position="278"/>
    </location>
</feature>
<dbReference type="EMBL" id="ABVL01000050">
    <property type="protein sequence ID" value="EDY15850.1"/>
    <property type="molecule type" value="Genomic_DNA"/>
</dbReference>
<accession>B4DCH4</accession>
<dbReference type="GO" id="GO:0010181">
    <property type="term" value="F:FMN binding"/>
    <property type="evidence" value="ECO:0007669"/>
    <property type="project" value="InterPro"/>
</dbReference>
<organism evidence="4 5">
    <name type="scientific">Chthoniobacter flavus Ellin428</name>
    <dbReference type="NCBI Taxonomy" id="497964"/>
    <lineage>
        <taxon>Bacteria</taxon>
        <taxon>Pseudomonadati</taxon>
        <taxon>Verrucomicrobiota</taxon>
        <taxon>Spartobacteria</taxon>
        <taxon>Chthoniobacterales</taxon>
        <taxon>Chthoniobacteraceae</taxon>
        <taxon>Chthoniobacter</taxon>
    </lineage>
</organism>
<dbReference type="InParanoid" id="B4DCH4"/>
<dbReference type="Proteomes" id="UP000005824">
    <property type="component" value="Unassembled WGS sequence"/>
</dbReference>
<dbReference type="RefSeq" id="WP_006983932.1">
    <property type="nucleotide sequence ID" value="NZ_ABVL01000050.1"/>
</dbReference>
<evidence type="ECO:0000256" key="2">
    <source>
        <dbReference type="ARBA" id="ARBA00023002"/>
    </source>
</evidence>
<protein>
    <submittedName>
        <fullName evidence="4">NADH:flavin oxidoreductase/NADH oxidase</fullName>
    </submittedName>
</protein>
<dbReference type="InterPro" id="IPR013785">
    <property type="entry name" value="Aldolase_TIM"/>
</dbReference>
<dbReference type="PANTHER" id="PTHR43656">
    <property type="entry name" value="BINDING OXIDOREDUCTASE, PUTATIVE (AFU_ORTHOLOGUE AFUA_2G08260)-RELATED"/>
    <property type="match status" value="1"/>
</dbReference>
<dbReference type="PANTHER" id="PTHR43656:SF2">
    <property type="entry name" value="BINDING OXIDOREDUCTASE, PUTATIVE (AFU_ORTHOLOGUE AFUA_2G08260)-RELATED"/>
    <property type="match status" value="1"/>
</dbReference>
<evidence type="ECO:0000313" key="5">
    <source>
        <dbReference type="Proteomes" id="UP000005824"/>
    </source>
</evidence>
<sequence>MSTTPAFKLTRLATLKSPADFRTQCATLGIDIPCDDEVITADSPLARPADVVVNGKRPGNRIVIHPMEGWDGTTTGGVTEEMRRRWHRFGESGAKMICGAEAMAIRPDGRANPNQLILIEENKAGIAELLGILKGAHQERYGTTDDLVIGFQLTHSGRFCRPHDKRWESRIAFRHPILDRKFNVTSDDQVFTDAQIEELIRDYIRAARLAHEIGADFVDIKHCHGYLLHEFLGAHTRPGKYGGSFENRTRILREIIAGIRADGNPIDIGVRLSCFDKVPHRPDPALSQPGKLGPGIPEDFSDCLPYRYGFGVDQNDPTQIDLTETHAFVALCGELGVKVLNTTAGSPYYTPHLQRPAAFPPSDGYQPAYDPLIDVERQMQVVREIKARAPKDLYIIGSGYTYLQEFLPNVAQAIVRGGWADAIGLGRAVLSYPAMLADAIQGRPVEKKFICRTFSECTTAPRNGMISGCYPLDKYYTQKPEFQKLKEIKKTIGT</sequence>
<evidence type="ECO:0000313" key="4">
    <source>
        <dbReference type="EMBL" id="EDY15850.1"/>
    </source>
</evidence>
<dbReference type="SUPFAM" id="SSF51395">
    <property type="entry name" value="FMN-linked oxidoreductases"/>
    <property type="match status" value="1"/>
</dbReference>
<dbReference type="InterPro" id="IPR001155">
    <property type="entry name" value="OxRdtase_FMN_N"/>
</dbReference>
<evidence type="ECO:0000256" key="1">
    <source>
        <dbReference type="ARBA" id="ARBA00022630"/>
    </source>
</evidence>
<comment type="caution">
    <text evidence="4">The sequence shown here is derived from an EMBL/GenBank/DDBJ whole genome shotgun (WGS) entry which is preliminary data.</text>
</comment>
<dbReference type="GO" id="GO:0016491">
    <property type="term" value="F:oxidoreductase activity"/>
    <property type="evidence" value="ECO:0007669"/>
    <property type="project" value="UniProtKB-KW"/>
</dbReference>
<dbReference type="Gene3D" id="3.20.20.70">
    <property type="entry name" value="Aldolase class I"/>
    <property type="match status" value="1"/>
</dbReference>
<dbReference type="AlphaFoldDB" id="B4DCH4"/>
<name>B4DCH4_9BACT</name>
<dbReference type="InterPro" id="IPR051799">
    <property type="entry name" value="NADH_flavin_oxidoreductase"/>
</dbReference>
<dbReference type="STRING" id="497964.CfE428DRAFT_6615"/>
<dbReference type="eggNOG" id="COG1902">
    <property type="taxonomic scope" value="Bacteria"/>
</dbReference>
<keyword evidence="2" id="KW-0560">Oxidoreductase</keyword>
<evidence type="ECO:0000259" key="3">
    <source>
        <dbReference type="Pfam" id="PF00724"/>
    </source>
</evidence>
<keyword evidence="1" id="KW-0285">Flavoprotein</keyword>
<reference evidence="4 5" key="1">
    <citation type="journal article" date="2011" name="J. Bacteriol.">
        <title>Genome sequence of Chthoniobacter flavus Ellin428, an aerobic heterotrophic soil bacterium.</title>
        <authorList>
            <person name="Kant R."/>
            <person name="van Passel M.W."/>
            <person name="Palva A."/>
            <person name="Lucas S."/>
            <person name="Lapidus A."/>
            <person name="Glavina Del Rio T."/>
            <person name="Dalin E."/>
            <person name="Tice H."/>
            <person name="Bruce D."/>
            <person name="Goodwin L."/>
            <person name="Pitluck S."/>
            <person name="Larimer F.W."/>
            <person name="Land M.L."/>
            <person name="Hauser L."/>
            <person name="Sangwan P."/>
            <person name="de Vos W.M."/>
            <person name="Janssen P.H."/>
            <person name="Smidt H."/>
        </authorList>
    </citation>
    <scope>NUCLEOTIDE SEQUENCE [LARGE SCALE GENOMIC DNA]</scope>
    <source>
        <strain evidence="4 5">Ellin428</strain>
    </source>
</reference>
<keyword evidence="5" id="KW-1185">Reference proteome</keyword>
<dbReference type="Pfam" id="PF00724">
    <property type="entry name" value="Oxidored_FMN"/>
    <property type="match status" value="1"/>
</dbReference>
<proteinExistence type="predicted"/>